<evidence type="ECO:0000256" key="5">
    <source>
        <dbReference type="ARBA" id="ARBA00022692"/>
    </source>
</evidence>
<evidence type="ECO:0000256" key="10">
    <source>
        <dbReference type="ARBA" id="ARBA00023033"/>
    </source>
</evidence>
<dbReference type="PRINTS" id="PR00385">
    <property type="entry name" value="P450"/>
</dbReference>
<evidence type="ECO:0000256" key="3">
    <source>
        <dbReference type="ARBA" id="ARBA00010617"/>
    </source>
</evidence>
<dbReference type="AlphaFoldDB" id="A0A9P6LLX0"/>
<evidence type="ECO:0000256" key="12">
    <source>
        <dbReference type="PIRSR" id="PIRSR602401-1"/>
    </source>
</evidence>
<dbReference type="GO" id="GO:0016705">
    <property type="term" value="F:oxidoreductase activity, acting on paired donors, with incorporation or reduction of molecular oxygen"/>
    <property type="evidence" value="ECO:0007669"/>
    <property type="project" value="InterPro"/>
</dbReference>
<dbReference type="GeneID" id="62160504"/>
<dbReference type="InterPro" id="IPR001128">
    <property type="entry name" value="Cyt_P450"/>
</dbReference>
<comment type="caution">
    <text evidence="14">The sequence shown here is derived from an EMBL/GenBank/DDBJ whole genome shotgun (WGS) entry which is preliminary data.</text>
</comment>
<proteinExistence type="inferred from homology"/>
<evidence type="ECO:0000313" key="14">
    <source>
        <dbReference type="EMBL" id="KAF9877576.1"/>
    </source>
</evidence>
<organism evidence="14 15">
    <name type="scientific">Colletotrichum karsti</name>
    <dbReference type="NCBI Taxonomy" id="1095194"/>
    <lineage>
        <taxon>Eukaryota</taxon>
        <taxon>Fungi</taxon>
        <taxon>Dikarya</taxon>
        <taxon>Ascomycota</taxon>
        <taxon>Pezizomycotina</taxon>
        <taxon>Sordariomycetes</taxon>
        <taxon>Hypocreomycetidae</taxon>
        <taxon>Glomerellales</taxon>
        <taxon>Glomerellaceae</taxon>
        <taxon>Colletotrichum</taxon>
        <taxon>Colletotrichum boninense species complex</taxon>
    </lineage>
</organism>
<evidence type="ECO:0000256" key="13">
    <source>
        <dbReference type="RuleBase" id="RU000461"/>
    </source>
</evidence>
<dbReference type="InterPro" id="IPR047146">
    <property type="entry name" value="Cyt_P450_E_CYP52_fungi"/>
</dbReference>
<keyword evidence="9 12" id="KW-0408">Iron</keyword>
<dbReference type="CDD" id="cd11063">
    <property type="entry name" value="CYP52"/>
    <property type="match status" value="1"/>
</dbReference>
<keyword evidence="6 12" id="KW-0479">Metal-binding</keyword>
<keyword evidence="4 12" id="KW-0349">Heme</keyword>
<evidence type="ECO:0000256" key="1">
    <source>
        <dbReference type="ARBA" id="ARBA00001971"/>
    </source>
</evidence>
<dbReference type="InterPro" id="IPR017972">
    <property type="entry name" value="Cyt_P450_CS"/>
</dbReference>
<protein>
    <recommendedName>
        <fullName evidence="16">Cytochrome P450</fullName>
    </recommendedName>
</protein>
<keyword evidence="5" id="KW-0812">Transmembrane</keyword>
<dbReference type="SUPFAM" id="SSF48264">
    <property type="entry name" value="Cytochrome P450"/>
    <property type="match status" value="1"/>
</dbReference>
<keyword evidence="10 13" id="KW-0503">Monooxygenase</keyword>
<sequence length="543" mass="59996">MFSLTSRFAETSPYLLIPIILTTLTLLRSVIHKLNIARKASNLSCKQAPLEPTRLPLGIDAVLTSLRADREQRTPDHVAARFAALNTYTFRISVLGTTNFVTADPKNVQAILATQFNDFGMGLARSTNLKTVLGRSIFAADGAAWRSAREMMRPLFSRDNVSRLDLLEEHVQTLFLCIEQRDKAAAAAASPEGWTSPVSLANLLPSLTLDSATELFLGQSTSTLEARLRDDHSHPGTAFHHAFERMLHLLGVRMRLRSFYWAYGGAELGECVRTLHAFVDDAIAASDDAQKRGDSVARYDFLTILRERCAGDDVEVREQVLGLLAAGRDTTASLMSWTWYCLVRSPRVFAKLRAEVLSAFGTYSSSAGGAEAVTFASLKQCAYLQHVLSETLRLHSVVPFNSRRALRDTTLPSGGGADGASPIFVPAGTEVNFSTHVLHRRKDLWGEDADEFVPERWEKKRGAASAAWHFAPFNGGPRICIGQQLALTEAGYVLVRMLQRYEAVEGLDVDWTRDWHNFTVVCSPGSPVDRNEAVLCRLKVARD</sequence>
<evidence type="ECO:0000256" key="8">
    <source>
        <dbReference type="ARBA" id="ARBA00023002"/>
    </source>
</evidence>
<dbReference type="PRINTS" id="PR00463">
    <property type="entry name" value="EP450I"/>
</dbReference>
<evidence type="ECO:0000256" key="6">
    <source>
        <dbReference type="ARBA" id="ARBA00022723"/>
    </source>
</evidence>
<reference evidence="14" key="2">
    <citation type="submission" date="2020-11" db="EMBL/GenBank/DDBJ databases">
        <title>Whole genome sequencing of Colletotrichum sp.</title>
        <authorList>
            <person name="Li H."/>
        </authorList>
    </citation>
    <scope>NUCLEOTIDE SEQUENCE</scope>
    <source>
        <strain evidence="14">CkLH20</strain>
    </source>
</reference>
<evidence type="ECO:0000256" key="7">
    <source>
        <dbReference type="ARBA" id="ARBA00022989"/>
    </source>
</evidence>
<comment type="similarity">
    <text evidence="3 13">Belongs to the cytochrome P450 family.</text>
</comment>
<dbReference type="InterPro" id="IPR002401">
    <property type="entry name" value="Cyt_P450_E_grp-I"/>
</dbReference>
<keyword evidence="15" id="KW-1185">Reference proteome</keyword>
<accession>A0A9P6LLX0</accession>
<dbReference type="InterPro" id="IPR036396">
    <property type="entry name" value="Cyt_P450_sf"/>
</dbReference>
<dbReference type="Proteomes" id="UP000781932">
    <property type="component" value="Unassembled WGS sequence"/>
</dbReference>
<reference evidence="14" key="1">
    <citation type="submission" date="2020-03" db="EMBL/GenBank/DDBJ databases">
        <authorList>
            <person name="He L."/>
        </authorList>
    </citation>
    <scope>NUCLEOTIDE SEQUENCE</scope>
    <source>
        <strain evidence="14">CkLH20</strain>
    </source>
</reference>
<dbReference type="OrthoDB" id="1470350at2759"/>
<dbReference type="Gene3D" id="1.10.630.10">
    <property type="entry name" value="Cytochrome P450"/>
    <property type="match status" value="1"/>
</dbReference>
<evidence type="ECO:0008006" key="16">
    <source>
        <dbReference type="Google" id="ProtNLM"/>
    </source>
</evidence>
<dbReference type="RefSeq" id="XP_038747037.1">
    <property type="nucleotide sequence ID" value="XM_038887430.1"/>
</dbReference>
<comment type="subcellular location">
    <subcellularLocation>
        <location evidence="2">Membrane</location>
        <topology evidence="2">Single-pass membrane protein</topology>
    </subcellularLocation>
</comment>
<name>A0A9P6LLX0_9PEZI</name>
<gene>
    <name evidence="14" type="ORF">CkaCkLH20_04711</name>
</gene>
<evidence type="ECO:0000256" key="9">
    <source>
        <dbReference type="ARBA" id="ARBA00023004"/>
    </source>
</evidence>
<evidence type="ECO:0000256" key="2">
    <source>
        <dbReference type="ARBA" id="ARBA00004167"/>
    </source>
</evidence>
<feature type="binding site" description="axial binding residue" evidence="12">
    <location>
        <position position="480"/>
    </location>
    <ligand>
        <name>heme</name>
        <dbReference type="ChEBI" id="CHEBI:30413"/>
    </ligand>
    <ligandPart>
        <name>Fe</name>
        <dbReference type="ChEBI" id="CHEBI:18248"/>
    </ligandPart>
</feature>
<keyword evidence="8 13" id="KW-0560">Oxidoreductase</keyword>
<dbReference type="GO" id="GO:0016020">
    <property type="term" value="C:membrane"/>
    <property type="evidence" value="ECO:0007669"/>
    <property type="project" value="UniProtKB-SubCell"/>
</dbReference>
<evidence type="ECO:0000256" key="11">
    <source>
        <dbReference type="ARBA" id="ARBA00023136"/>
    </source>
</evidence>
<dbReference type="GO" id="GO:0004497">
    <property type="term" value="F:monooxygenase activity"/>
    <property type="evidence" value="ECO:0007669"/>
    <property type="project" value="UniProtKB-KW"/>
</dbReference>
<dbReference type="GO" id="GO:0005506">
    <property type="term" value="F:iron ion binding"/>
    <property type="evidence" value="ECO:0007669"/>
    <property type="project" value="InterPro"/>
</dbReference>
<dbReference type="PROSITE" id="PS00086">
    <property type="entry name" value="CYTOCHROME_P450"/>
    <property type="match status" value="1"/>
</dbReference>
<dbReference type="PANTHER" id="PTHR24287">
    <property type="entry name" value="P450, PUTATIVE (EUROFUNG)-RELATED"/>
    <property type="match status" value="1"/>
</dbReference>
<evidence type="ECO:0000256" key="4">
    <source>
        <dbReference type="ARBA" id="ARBA00022617"/>
    </source>
</evidence>
<dbReference type="PANTHER" id="PTHR24287:SF1">
    <property type="entry name" value="P450, PUTATIVE (EUROFUNG)-RELATED"/>
    <property type="match status" value="1"/>
</dbReference>
<evidence type="ECO:0000313" key="15">
    <source>
        <dbReference type="Proteomes" id="UP000781932"/>
    </source>
</evidence>
<keyword evidence="11" id="KW-0472">Membrane</keyword>
<dbReference type="Pfam" id="PF00067">
    <property type="entry name" value="p450"/>
    <property type="match status" value="1"/>
</dbReference>
<keyword evidence="7" id="KW-1133">Transmembrane helix</keyword>
<comment type="cofactor">
    <cofactor evidence="1 12">
        <name>heme</name>
        <dbReference type="ChEBI" id="CHEBI:30413"/>
    </cofactor>
</comment>
<dbReference type="GO" id="GO:0020037">
    <property type="term" value="F:heme binding"/>
    <property type="evidence" value="ECO:0007669"/>
    <property type="project" value="InterPro"/>
</dbReference>
<dbReference type="EMBL" id="JAATWM020000013">
    <property type="protein sequence ID" value="KAF9877576.1"/>
    <property type="molecule type" value="Genomic_DNA"/>
</dbReference>